<evidence type="ECO:0000313" key="4">
    <source>
        <dbReference type="Proteomes" id="UP000469185"/>
    </source>
</evidence>
<evidence type="ECO:0000313" key="3">
    <source>
        <dbReference type="EMBL" id="NED93921.1"/>
    </source>
</evidence>
<keyword evidence="4" id="KW-1185">Reference proteome</keyword>
<keyword evidence="3" id="KW-0269">Exonuclease</keyword>
<feature type="domain" description="Endonuclease/exonuclease/phosphatase" evidence="2">
    <location>
        <begin position="69"/>
        <end position="338"/>
    </location>
</feature>
<gene>
    <name evidence="3" type="ORF">G1H11_01160</name>
</gene>
<dbReference type="InterPro" id="IPR036691">
    <property type="entry name" value="Endo/exonu/phosph_ase_sf"/>
</dbReference>
<dbReference type="SUPFAM" id="SSF56219">
    <property type="entry name" value="DNase I-like"/>
    <property type="match status" value="1"/>
</dbReference>
<comment type="caution">
    <text evidence="3">The sequence shown here is derived from an EMBL/GenBank/DDBJ whole genome shotgun (WGS) entry which is preliminary data.</text>
</comment>
<dbReference type="EMBL" id="JAAGOB010000001">
    <property type="protein sequence ID" value="NED93921.1"/>
    <property type="molecule type" value="Genomic_DNA"/>
</dbReference>
<evidence type="ECO:0000259" key="2">
    <source>
        <dbReference type="Pfam" id="PF03372"/>
    </source>
</evidence>
<dbReference type="GO" id="GO:0004527">
    <property type="term" value="F:exonuclease activity"/>
    <property type="evidence" value="ECO:0007669"/>
    <property type="project" value="UniProtKB-KW"/>
</dbReference>
<protein>
    <submittedName>
        <fullName evidence="3">Endonuclease/exonuclease/phosphatase family protein</fullName>
    </submittedName>
</protein>
<keyword evidence="3" id="KW-0540">Nuclease</keyword>
<dbReference type="AlphaFoldDB" id="A0A6N9YFT5"/>
<keyword evidence="3" id="KW-0255">Endonuclease</keyword>
<name>A0A6N9YFT5_9ACTN</name>
<keyword evidence="1" id="KW-0732">Signal</keyword>
<dbReference type="Proteomes" id="UP000469185">
    <property type="component" value="Unassembled WGS sequence"/>
</dbReference>
<dbReference type="Pfam" id="PF03372">
    <property type="entry name" value="Exo_endo_phos"/>
    <property type="match status" value="1"/>
</dbReference>
<reference evidence="3 4" key="1">
    <citation type="submission" date="2020-02" db="EMBL/GenBank/DDBJ databases">
        <authorList>
            <person name="Li X.-J."/>
            <person name="Feng X.-M."/>
        </authorList>
    </citation>
    <scope>NUCLEOTIDE SEQUENCE [LARGE SCALE GENOMIC DNA]</scope>
    <source>
        <strain evidence="3 4">CGMCC 4.7225</strain>
    </source>
</reference>
<feature type="chain" id="PRO_5026705457" evidence="1">
    <location>
        <begin position="22"/>
        <end position="350"/>
    </location>
</feature>
<dbReference type="GO" id="GO:0004519">
    <property type="term" value="F:endonuclease activity"/>
    <property type="evidence" value="ECO:0007669"/>
    <property type="project" value="UniProtKB-KW"/>
</dbReference>
<sequence>MNRLLYRLAVIAFAITMSASAVVHTATDSSVEDPVVSMVGAALPTEGVETRAMQASQTTAATAQVKVITYNLCGAASHCANPGEIVNRTGYLIDEVLAYDADVVMLTEVCYLQYAHIRDQLVAKGYDHKWAASRPQVANCTPPGGNTADLAAQNALRFGNVILAKSSLTNREEIRLTETNYGTAAISKALCADAGIPGLGQGKVRACVAHPRAGKTGPAARARWDELTAWAAEVDRYLHGNDQLVILGGDFNAEPGDRELDPFYALDGIGEFIELDMTDSAAFTPGCTSQQATRCRSGAPTFIHPTDGPKKLDYIFFSSSHVNDFGAGVRPIGPNSDHHLFRGWANVTVN</sequence>
<keyword evidence="3" id="KW-0378">Hydrolase</keyword>
<dbReference type="RefSeq" id="WP_163815234.1">
    <property type="nucleotide sequence ID" value="NZ_JAAGOB010000001.1"/>
</dbReference>
<accession>A0A6N9YFT5</accession>
<proteinExistence type="predicted"/>
<dbReference type="InterPro" id="IPR005135">
    <property type="entry name" value="Endo/exonuclease/phosphatase"/>
</dbReference>
<organism evidence="3 4">
    <name type="scientific">Phytoactinopolyspora alkaliphila</name>
    <dbReference type="NCBI Taxonomy" id="1783498"/>
    <lineage>
        <taxon>Bacteria</taxon>
        <taxon>Bacillati</taxon>
        <taxon>Actinomycetota</taxon>
        <taxon>Actinomycetes</taxon>
        <taxon>Jiangellales</taxon>
        <taxon>Jiangellaceae</taxon>
        <taxon>Phytoactinopolyspora</taxon>
    </lineage>
</organism>
<dbReference type="Gene3D" id="3.60.10.10">
    <property type="entry name" value="Endonuclease/exonuclease/phosphatase"/>
    <property type="match status" value="1"/>
</dbReference>
<evidence type="ECO:0000256" key="1">
    <source>
        <dbReference type="SAM" id="SignalP"/>
    </source>
</evidence>
<feature type="signal peptide" evidence="1">
    <location>
        <begin position="1"/>
        <end position="21"/>
    </location>
</feature>